<evidence type="ECO:0000313" key="7">
    <source>
        <dbReference type="EMBL" id="KKY16408.1"/>
    </source>
</evidence>
<organism evidence="7 8">
    <name type="scientific">Phaeomoniella chlamydospora</name>
    <name type="common">Phaeoacremonium chlamydosporum</name>
    <dbReference type="NCBI Taxonomy" id="158046"/>
    <lineage>
        <taxon>Eukaryota</taxon>
        <taxon>Fungi</taxon>
        <taxon>Dikarya</taxon>
        <taxon>Ascomycota</taxon>
        <taxon>Pezizomycotina</taxon>
        <taxon>Eurotiomycetes</taxon>
        <taxon>Chaetothyriomycetidae</taxon>
        <taxon>Phaeomoniellales</taxon>
        <taxon>Phaeomoniellaceae</taxon>
        <taxon>Phaeomoniella</taxon>
    </lineage>
</organism>
<dbReference type="Proteomes" id="UP000053317">
    <property type="component" value="Unassembled WGS sequence"/>
</dbReference>
<sequence length="698" mass="78234">MATHDAENYEYADFSDEDGIAGIAANSRPAISQNHNLSQRNCYECRRKKRKCDRKLPDCGLCIRTNTSCDYTRVPEKSSFASPGHRRIRAPTMNSPASPSMEDEDESVVGSPAVAGAGSLSEIDPADLYPSQQFENLRDFKQHVFDIARVQGWTPYLRRSDRRGAEVRCHSMPNPYKPRTVEFNQAGCQFRVAARTWASERRGKTEQLQDVAWNTPGRWGDGSEPARVTMVQPFHICGRVNETGWTNEEAEEESTKPRSSRARKRKSQDFASPASVGSSKARAGKKAQKADSMTPTASTGGPEGIVDEQASLWAPNQGGEMISQQDTSVTSGRKSRKRKASMANMDDDDDYVEVQTQKRKRRIADSIMPGQSPSNSAVANNTKRTRKNEGLNYAQLAAVTPSRVQPSTPQQLEPSVQSVTIADRRDSLASNPSSSKSTFVRKPRGPNKQSNRNRKPREANVPIPAGMTRKTIHELIREVPSLFDSNPNWLEEVNGPAIVEAARSNWNCYVGKRQAYQVLFKLREEKGMVTSLRNKSTSGIHDGDIEDENAFDSADEEEFYKDDYDDEDKYEKEEYEVQDDMLDPSLFSQDQDQYQYQNNSNSNNLDDDVDSYATNPEDISLRLRYISSTLQPCNIPSLNPSPTNHQPLDLLQAVQEAESGRGTIDETFFNQFFMDVAKMVDRDEVGRWIGVANGEIIV</sequence>
<evidence type="ECO:0000256" key="5">
    <source>
        <dbReference type="SAM" id="MobiDB-lite"/>
    </source>
</evidence>
<evidence type="ECO:0000313" key="8">
    <source>
        <dbReference type="Proteomes" id="UP000053317"/>
    </source>
</evidence>
<dbReference type="GO" id="GO:0003677">
    <property type="term" value="F:DNA binding"/>
    <property type="evidence" value="ECO:0007669"/>
    <property type="project" value="UniProtKB-KW"/>
</dbReference>
<keyword evidence="4" id="KW-0539">Nucleus</keyword>
<reference evidence="7 8" key="2">
    <citation type="submission" date="2015-05" db="EMBL/GenBank/DDBJ databases">
        <authorList>
            <person name="Morales-Cruz A."/>
            <person name="Amrine K.C."/>
            <person name="Cantu D."/>
        </authorList>
    </citation>
    <scope>NUCLEOTIDE SEQUENCE [LARGE SCALE GENOMIC DNA]</scope>
    <source>
        <strain evidence="7">UCRPC4</strain>
    </source>
</reference>
<feature type="region of interest" description="Disordered" evidence="5">
    <location>
        <begin position="80"/>
        <end position="105"/>
    </location>
</feature>
<feature type="compositionally biased region" description="Polar residues" evidence="5">
    <location>
        <begin position="322"/>
        <end position="332"/>
    </location>
</feature>
<reference evidence="7 8" key="1">
    <citation type="submission" date="2015-05" db="EMBL/GenBank/DDBJ databases">
        <title>Distinctive expansion of gene families associated with plant cell wall degradation and secondary metabolism in the genomes of grapevine trunk pathogens.</title>
        <authorList>
            <person name="Lawrence D.P."/>
            <person name="Travadon R."/>
            <person name="Rolshausen P.E."/>
            <person name="Baumgartner K."/>
        </authorList>
    </citation>
    <scope>NUCLEOTIDE SEQUENCE [LARGE SCALE GENOMIC DNA]</scope>
    <source>
        <strain evidence="7">UCRPC4</strain>
    </source>
</reference>
<protein>
    <recommendedName>
        <fullName evidence="6">Zn(2)-C6 fungal-type domain-containing protein</fullName>
    </recommendedName>
</protein>
<keyword evidence="8" id="KW-1185">Reference proteome</keyword>
<feature type="region of interest" description="Disordered" evidence="5">
    <location>
        <begin position="245"/>
        <end position="381"/>
    </location>
</feature>
<dbReference type="EMBL" id="LCWF01000161">
    <property type="protein sequence ID" value="KKY16408.1"/>
    <property type="molecule type" value="Genomic_DNA"/>
</dbReference>
<evidence type="ECO:0000256" key="1">
    <source>
        <dbReference type="ARBA" id="ARBA00023015"/>
    </source>
</evidence>
<dbReference type="Pfam" id="PF00172">
    <property type="entry name" value="Zn_clus"/>
    <property type="match status" value="1"/>
</dbReference>
<dbReference type="InterPro" id="IPR036864">
    <property type="entry name" value="Zn2-C6_fun-type_DNA-bd_sf"/>
</dbReference>
<keyword evidence="2" id="KW-0238">DNA-binding</keyword>
<dbReference type="Gene3D" id="4.10.240.10">
    <property type="entry name" value="Zn(2)-C6 fungal-type DNA-binding domain"/>
    <property type="match status" value="1"/>
</dbReference>
<evidence type="ECO:0000259" key="6">
    <source>
        <dbReference type="PROSITE" id="PS50048"/>
    </source>
</evidence>
<name>A0A0G2FX97_PHACM</name>
<keyword evidence="1" id="KW-0805">Transcription regulation</keyword>
<feature type="domain" description="Zn(2)-C6 fungal-type" evidence="6">
    <location>
        <begin position="41"/>
        <end position="71"/>
    </location>
</feature>
<dbReference type="PROSITE" id="PS50048">
    <property type="entry name" value="ZN2_CY6_FUNGAL_2"/>
    <property type="match status" value="1"/>
</dbReference>
<dbReference type="InterPro" id="IPR001138">
    <property type="entry name" value="Zn2Cys6_DnaBD"/>
</dbReference>
<comment type="caution">
    <text evidence="7">The sequence shown here is derived from an EMBL/GenBank/DDBJ whole genome shotgun (WGS) entry which is preliminary data.</text>
</comment>
<evidence type="ECO:0000256" key="4">
    <source>
        <dbReference type="ARBA" id="ARBA00023242"/>
    </source>
</evidence>
<keyword evidence="3" id="KW-0804">Transcription</keyword>
<feature type="compositionally biased region" description="Polar residues" evidence="5">
    <location>
        <begin position="428"/>
        <end position="438"/>
    </location>
</feature>
<proteinExistence type="predicted"/>
<evidence type="ECO:0000256" key="2">
    <source>
        <dbReference type="ARBA" id="ARBA00023125"/>
    </source>
</evidence>
<dbReference type="GO" id="GO:0000981">
    <property type="term" value="F:DNA-binding transcription factor activity, RNA polymerase II-specific"/>
    <property type="evidence" value="ECO:0007669"/>
    <property type="project" value="InterPro"/>
</dbReference>
<dbReference type="AlphaFoldDB" id="A0A0G2FX97"/>
<gene>
    <name evidence="7" type="ORF">UCRPC4_g05917</name>
</gene>
<evidence type="ECO:0000256" key="3">
    <source>
        <dbReference type="ARBA" id="ARBA00023163"/>
    </source>
</evidence>
<dbReference type="GO" id="GO:0008270">
    <property type="term" value="F:zinc ion binding"/>
    <property type="evidence" value="ECO:0007669"/>
    <property type="project" value="InterPro"/>
</dbReference>
<feature type="compositionally biased region" description="Polar residues" evidence="5">
    <location>
        <begin position="369"/>
        <end position="381"/>
    </location>
</feature>
<feature type="region of interest" description="Disordered" evidence="5">
    <location>
        <begin position="424"/>
        <end position="461"/>
    </location>
</feature>
<feature type="compositionally biased region" description="Basic residues" evidence="5">
    <location>
        <begin position="439"/>
        <end position="455"/>
    </location>
</feature>
<dbReference type="SUPFAM" id="SSF57701">
    <property type="entry name" value="Zn2/Cys6 DNA-binding domain"/>
    <property type="match status" value="1"/>
</dbReference>
<dbReference type="SMART" id="SM00066">
    <property type="entry name" value="GAL4"/>
    <property type="match status" value="1"/>
</dbReference>
<accession>A0A0G2FX97</accession>